<protein>
    <submittedName>
        <fullName evidence="1">Uncharacterized protein</fullName>
    </submittedName>
</protein>
<dbReference type="Proteomes" id="UP000494249">
    <property type="component" value="Unassembled WGS sequence"/>
</dbReference>
<proteinExistence type="predicted"/>
<evidence type="ECO:0000313" key="1">
    <source>
        <dbReference type="EMBL" id="CAB3742559.1"/>
    </source>
</evidence>
<accession>A0A6J5CQS5</accession>
<dbReference type="AlphaFoldDB" id="A0A6J5CQS5"/>
<organism evidence="1 2">
    <name type="scientific">Paraburkholderia phenoliruptrix</name>
    <dbReference type="NCBI Taxonomy" id="252970"/>
    <lineage>
        <taxon>Bacteria</taxon>
        <taxon>Pseudomonadati</taxon>
        <taxon>Pseudomonadota</taxon>
        <taxon>Betaproteobacteria</taxon>
        <taxon>Burkholderiales</taxon>
        <taxon>Burkholderiaceae</taxon>
        <taxon>Paraburkholderia</taxon>
    </lineage>
</organism>
<gene>
    <name evidence="1" type="ORF">LMG22037_06609</name>
</gene>
<dbReference type="EMBL" id="CADIKB010000086">
    <property type="protein sequence ID" value="CAB3742559.1"/>
    <property type="molecule type" value="Genomic_DNA"/>
</dbReference>
<name>A0A6J5CQS5_9BURK</name>
<evidence type="ECO:0000313" key="2">
    <source>
        <dbReference type="Proteomes" id="UP000494249"/>
    </source>
</evidence>
<sequence>MIARSHNLCRTRRPNLQLSVGHCPSLAPALDHACELAHFRRIHRYSWRHRNFRAKGNLWNLISPQFARLKSFSDAQGWRHRGSSLELSDSLHDMQFREYRVSPPHGKLMSINIALAVDFIKQGLVGIELVSPENYVKDQVAIDIQRLDLTKPVRFDFPNIEIRPGEIWGIRVFAKSKVPIYVYEFINRRWFGLRFAQSTPFIEMVVAR</sequence>
<reference evidence="1 2" key="1">
    <citation type="submission" date="2020-04" db="EMBL/GenBank/DDBJ databases">
        <authorList>
            <person name="De Canck E."/>
        </authorList>
    </citation>
    <scope>NUCLEOTIDE SEQUENCE [LARGE SCALE GENOMIC DNA]</scope>
    <source>
        <strain evidence="1 2">LMG 22037</strain>
    </source>
</reference>